<comment type="caution">
    <text evidence="9">The sequence shown here is derived from an EMBL/GenBank/DDBJ whole genome shotgun (WGS) entry which is preliminary data.</text>
</comment>
<evidence type="ECO:0000256" key="6">
    <source>
        <dbReference type="RuleBase" id="RU003915"/>
    </source>
</evidence>
<dbReference type="PROSITE" id="PS51257">
    <property type="entry name" value="PROKAR_LIPOPROTEIN"/>
    <property type="match status" value="1"/>
</dbReference>
<evidence type="ECO:0000256" key="1">
    <source>
        <dbReference type="ARBA" id="ARBA00000971"/>
    </source>
</evidence>
<comment type="similarity">
    <text evidence="2 6">Belongs to the FKBP-type PPIase family.</text>
</comment>
<organism evidence="9 10">
    <name type="scientific">Candidatus Barnesiella excrementipullorum</name>
    <dbReference type="NCBI Taxonomy" id="2838479"/>
    <lineage>
        <taxon>Bacteria</taxon>
        <taxon>Pseudomonadati</taxon>
        <taxon>Bacteroidota</taxon>
        <taxon>Bacteroidia</taxon>
        <taxon>Bacteroidales</taxon>
        <taxon>Barnesiellaceae</taxon>
        <taxon>Barnesiella</taxon>
    </lineage>
</organism>
<evidence type="ECO:0000256" key="5">
    <source>
        <dbReference type="PROSITE-ProRule" id="PRU00277"/>
    </source>
</evidence>
<feature type="domain" description="PPIase FKBP-type" evidence="8">
    <location>
        <begin position="207"/>
        <end position="289"/>
    </location>
</feature>
<dbReference type="InterPro" id="IPR036944">
    <property type="entry name" value="PPIase_FKBP_N_sf"/>
</dbReference>
<dbReference type="Gene3D" id="1.10.287.460">
    <property type="entry name" value="Peptidyl-prolyl cis-trans isomerase, FKBP-type, N-terminal domain"/>
    <property type="match status" value="1"/>
</dbReference>
<evidence type="ECO:0000256" key="4">
    <source>
        <dbReference type="ARBA" id="ARBA00023235"/>
    </source>
</evidence>
<dbReference type="InterPro" id="IPR046357">
    <property type="entry name" value="PPIase_dom_sf"/>
</dbReference>
<dbReference type="EC" id="5.2.1.8" evidence="6"/>
<evidence type="ECO:0000256" key="2">
    <source>
        <dbReference type="ARBA" id="ARBA00006577"/>
    </source>
</evidence>
<dbReference type="PROSITE" id="PS50059">
    <property type="entry name" value="FKBP_PPIASE"/>
    <property type="match status" value="1"/>
</dbReference>
<dbReference type="InterPro" id="IPR001179">
    <property type="entry name" value="PPIase_FKBP_dom"/>
</dbReference>
<dbReference type="GO" id="GO:0006457">
    <property type="term" value="P:protein folding"/>
    <property type="evidence" value="ECO:0007669"/>
    <property type="project" value="InterPro"/>
</dbReference>
<dbReference type="EMBL" id="DXFB01000096">
    <property type="protein sequence ID" value="HIX45280.1"/>
    <property type="molecule type" value="Genomic_DNA"/>
</dbReference>
<gene>
    <name evidence="9" type="ORF">H9982_03570</name>
</gene>
<keyword evidence="7" id="KW-0732">Signal</keyword>
<reference evidence="9" key="2">
    <citation type="submission" date="2021-04" db="EMBL/GenBank/DDBJ databases">
        <authorList>
            <person name="Gilroy R."/>
        </authorList>
    </citation>
    <scope>NUCLEOTIDE SEQUENCE</scope>
    <source>
        <strain evidence="9">ChiHjej12B11-16260</strain>
    </source>
</reference>
<protein>
    <recommendedName>
        <fullName evidence="6">Peptidyl-prolyl cis-trans isomerase</fullName>
        <ecNumber evidence="6">5.2.1.8</ecNumber>
    </recommendedName>
</protein>
<feature type="signal peptide" evidence="7">
    <location>
        <begin position="1"/>
        <end position="24"/>
    </location>
</feature>
<dbReference type="AlphaFoldDB" id="A0A9D2APM4"/>
<evidence type="ECO:0000256" key="3">
    <source>
        <dbReference type="ARBA" id="ARBA00023110"/>
    </source>
</evidence>
<dbReference type="PANTHER" id="PTHR43811:SF19">
    <property type="entry name" value="39 KDA FK506-BINDING NUCLEAR PROTEIN"/>
    <property type="match status" value="1"/>
</dbReference>
<dbReference type="InterPro" id="IPR000774">
    <property type="entry name" value="PPIase_FKBP_N"/>
</dbReference>
<dbReference type="Proteomes" id="UP000824246">
    <property type="component" value="Unassembled WGS sequence"/>
</dbReference>
<keyword evidence="3 5" id="KW-0697">Rotamase</keyword>
<evidence type="ECO:0000256" key="7">
    <source>
        <dbReference type="SAM" id="SignalP"/>
    </source>
</evidence>
<dbReference type="GO" id="GO:0003755">
    <property type="term" value="F:peptidyl-prolyl cis-trans isomerase activity"/>
    <property type="evidence" value="ECO:0007669"/>
    <property type="project" value="UniProtKB-UniRule"/>
</dbReference>
<accession>A0A9D2APM4</accession>
<dbReference type="SUPFAM" id="SSF54534">
    <property type="entry name" value="FKBP-like"/>
    <property type="match status" value="1"/>
</dbReference>
<evidence type="ECO:0000259" key="8">
    <source>
        <dbReference type="PROSITE" id="PS50059"/>
    </source>
</evidence>
<name>A0A9D2APM4_9BACT</name>
<dbReference type="Pfam" id="PF00254">
    <property type="entry name" value="FKBP_C"/>
    <property type="match status" value="1"/>
</dbReference>
<comment type="catalytic activity">
    <reaction evidence="1 5 6">
        <text>[protein]-peptidylproline (omega=180) = [protein]-peptidylproline (omega=0)</text>
        <dbReference type="Rhea" id="RHEA:16237"/>
        <dbReference type="Rhea" id="RHEA-COMP:10747"/>
        <dbReference type="Rhea" id="RHEA-COMP:10748"/>
        <dbReference type="ChEBI" id="CHEBI:83833"/>
        <dbReference type="ChEBI" id="CHEBI:83834"/>
        <dbReference type="EC" id="5.2.1.8"/>
    </reaction>
</comment>
<dbReference type="PANTHER" id="PTHR43811">
    <property type="entry name" value="FKBP-TYPE PEPTIDYL-PROLYL CIS-TRANS ISOMERASE FKPA"/>
    <property type="match status" value="1"/>
</dbReference>
<reference evidence="9" key="1">
    <citation type="journal article" date="2021" name="PeerJ">
        <title>Extensive microbial diversity within the chicken gut microbiome revealed by metagenomics and culture.</title>
        <authorList>
            <person name="Gilroy R."/>
            <person name="Ravi A."/>
            <person name="Getino M."/>
            <person name="Pursley I."/>
            <person name="Horton D.L."/>
            <person name="Alikhan N.F."/>
            <person name="Baker D."/>
            <person name="Gharbi K."/>
            <person name="Hall N."/>
            <person name="Watson M."/>
            <person name="Adriaenssens E.M."/>
            <person name="Foster-Nyarko E."/>
            <person name="Jarju S."/>
            <person name="Secka A."/>
            <person name="Antonio M."/>
            <person name="Oren A."/>
            <person name="Chaudhuri R.R."/>
            <person name="La Ragione R."/>
            <person name="Hildebrand F."/>
            <person name="Pallen M.J."/>
        </authorList>
    </citation>
    <scope>NUCLEOTIDE SEQUENCE</scope>
    <source>
        <strain evidence="9">ChiHjej12B11-16260</strain>
    </source>
</reference>
<evidence type="ECO:0000313" key="10">
    <source>
        <dbReference type="Proteomes" id="UP000824246"/>
    </source>
</evidence>
<feature type="chain" id="PRO_5039170604" description="Peptidyl-prolyl cis-trans isomerase" evidence="7">
    <location>
        <begin position="25"/>
        <end position="290"/>
    </location>
</feature>
<dbReference type="Gene3D" id="3.10.50.40">
    <property type="match status" value="1"/>
</dbReference>
<proteinExistence type="inferred from homology"/>
<keyword evidence="4 5" id="KW-0413">Isomerase</keyword>
<sequence>MKKILVYSLCTAAALAVTSCGNKAATSITDQNDSISYAFGVMNGSGMAEAKSTGMYPELNDLDVDLYMKGLKESINSSKEQNSYYMGMAQGAQLRQFFERMSNDLGVEFDADIFMAAFEKSVKGDSALFIAPGVARGVYTSMLQQAQERKEQAELDSIAATPEAKANLEAGMAFLAAKEKEEGVKKTESGLLYKVIKEGRGEKIKANERVELSYVGKLINDTIFDQNPKTRFMPSQGIAGWKEGLQLMSPGAKYEFYIPAELAYGVRGAGDRVPSNSTLIFEVEVFNRVK</sequence>
<dbReference type="Pfam" id="PF01346">
    <property type="entry name" value="FKBP_N"/>
    <property type="match status" value="1"/>
</dbReference>
<evidence type="ECO:0000313" key="9">
    <source>
        <dbReference type="EMBL" id="HIX45280.1"/>
    </source>
</evidence>